<comment type="caution">
    <text evidence="2">The sequence shown here is derived from an EMBL/GenBank/DDBJ whole genome shotgun (WGS) entry which is preliminary data.</text>
</comment>
<dbReference type="Proteomes" id="UP001151760">
    <property type="component" value="Unassembled WGS sequence"/>
</dbReference>
<evidence type="ECO:0000259" key="1">
    <source>
        <dbReference type="Pfam" id="PF00350"/>
    </source>
</evidence>
<evidence type="ECO:0000313" key="3">
    <source>
        <dbReference type="Proteomes" id="UP001151760"/>
    </source>
</evidence>
<dbReference type="Gene3D" id="3.40.50.300">
    <property type="entry name" value="P-loop containing nucleotide triphosphate hydrolases"/>
    <property type="match status" value="1"/>
</dbReference>
<sequence>MNVIDEGTITLPTIVVIGDQSSGKSSVIESLTGISLPCGIRTRVPLIIRLQQHSDSDLELHLRHWGGVIKCASDFGGVEE</sequence>
<feature type="domain" description="Dynamin N-terminal" evidence="1">
    <location>
        <begin position="14"/>
        <end position="57"/>
    </location>
</feature>
<dbReference type="Pfam" id="PF00350">
    <property type="entry name" value="Dynamin_N"/>
    <property type="match status" value="1"/>
</dbReference>
<keyword evidence="3" id="KW-1185">Reference proteome</keyword>
<organism evidence="2 3">
    <name type="scientific">Tanacetum coccineum</name>
    <dbReference type="NCBI Taxonomy" id="301880"/>
    <lineage>
        <taxon>Eukaryota</taxon>
        <taxon>Viridiplantae</taxon>
        <taxon>Streptophyta</taxon>
        <taxon>Embryophyta</taxon>
        <taxon>Tracheophyta</taxon>
        <taxon>Spermatophyta</taxon>
        <taxon>Magnoliopsida</taxon>
        <taxon>eudicotyledons</taxon>
        <taxon>Gunneridae</taxon>
        <taxon>Pentapetalae</taxon>
        <taxon>asterids</taxon>
        <taxon>campanulids</taxon>
        <taxon>Asterales</taxon>
        <taxon>Asteraceae</taxon>
        <taxon>Asteroideae</taxon>
        <taxon>Anthemideae</taxon>
        <taxon>Anthemidinae</taxon>
        <taxon>Tanacetum</taxon>
    </lineage>
</organism>
<dbReference type="SUPFAM" id="SSF52540">
    <property type="entry name" value="P-loop containing nucleoside triphosphate hydrolases"/>
    <property type="match status" value="1"/>
</dbReference>
<dbReference type="InterPro" id="IPR027417">
    <property type="entry name" value="P-loop_NTPase"/>
</dbReference>
<name>A0ABQ5GRK1_9ASTR</name>
<evidence type="ECO:0000313" key="2">
    <source>
        <dbReference type="EMBL" id="GJT78123.1"/>
    </source>
</evidence>
<dbReference type="InterPro" id="IPR022812">
    <property type="entry name" value="Dynamin"/>
</dbReference>
<dbReference type="EMBL" id="BQNB010018773">
    <property type="protein sequence ID" value="GJT78123.1"/>
    <property type="molecule type" value="Genomic_DNA"/>
</dbReference>
<dbReference type="PANTHER" id="PTHR11566:SF173">
    <property type="entry name" value="DYNAMIN-RELATED PROTEIN 4C"/>
    <property type="match status" value="1"/>
</dbReference>
<reference evidence="2" key="1">
    <citation type="journal article" date="2022" name="Int. J. Mol. Sci.">
        <title>Draft Genome of Tanacetum Coccineum: Genomic Comparison of Closely Related Tanacetum-Family Plants.</title>
        <authorList>
            <person name="Yamashiro T."/>
            <person name="Shiraishi A."/>
            <person name="Nakayama K."/>
            <person name="Satake H."/>
        </authorList>
    </citation>
    <scope>NUCLEOTIDE SEQUENCE</scope>
</reference>
<dbReference type="PANTHER" id="PTHR11566">
    <property type="entry name" value="DYNAMIN"/>
    <property type="match status" value="1"/>
</dbReference>
<protein>
    <submittedName>
        <fullName evidence="2">Dynamin-related protein 4A</fullName>
    </submittedName>
</protein>
<dbReference type="InterPro" id="IPR045063">
    <property type="entry name" value="Dynamin_N"/>
</dbReference>
<reference evidence="2" key="2">
    <citation type="submission" date="2022-01" db="EMBL/GenBank/DDBJ databases">
        <authorList>
            <person name="Yamashiro T."/>
            <person name="Shiraishi A."/>
            <person name="Satake H."/>
            <person name="Nakayama K."/>
        </authorList>
    </citation>
    <scope>NUCLEOTIDE SEQUENCE</scope>
</reference>
<accession>A0ABQ5GRK1</accession>
<gene>
    <name evidence="2" type="ORF">Tco_1044848</name>
</gene>
<proteinExistence type="predicted"/>